<dbReference type="PANTHER" id="PTHR33802">
    <property type="entry name" value="SI:CH211-161H7.5-RELATED"/>
    <property type="match status" value="1"/>
</dbReference>
<keyword evidence="1" id="KW-0812">Transmembrane</keyword>
<proteinExistence type="predicted"/>
<feature type="transmembrane region" description="Helical" evidence="1">
    <location>
        <begin position="121"/>
        <end position="140"/>
    </location>
</feature>
<feature type="transmembrane region" description="Helical" evidence="1">
    <location>
        <begin position="63"/>
        <end position="87"/>
    </location>
</feature>
<dbReference type="OrthoDB" id="5586934at2759"/>
<protein>
    <submittedName>
        <fullName evidence="2">Uncharacterized protein</fullName>
    </submittedName>
</protein>
<dbReference type="EMBL" id="RCHS01000309">
    <property type="protein sequence ID" value="RMX59521.1"/>
    <property type="molecule type" value="Genomic_DNA"/>
</dbReference>
<evidence type="ECO:0000313" key="3">
    <source>
        <dbReference type="Proteomes" id="UP000275408"/>
    </source>
</evidence>
<evidence type="ECO:0000256" key="1">
    <source>
        <dbReference type="SAM" id="Phobius"/>
    </source>
</evidence>
<feature type="transmembrane region" description="Helical" evidence="1">
    <location>
        <begin position="195"/>
        <end position="217"/>
    </location>
</feature>
<keyword evidence="1" id="KW-1133">Transmembrane helix</keyword>
<keyword evidence="1" id="KW-0472">Membrane</keyword>
<dbReference type="OMA" id="VVWRHIK"/>
<dbReference type="PANTHER" id="PTHR33802:SF1">
    <property type="entry name" value="XK-RELATED PROTEIN"/>
    <property type="match status" value="1"/>
</dbReference>
<accession>A0A3M6V0R4</accession>
<feature type="transmembrane region" description="Helical" evidence="1">
    <location>
        <begin position="160"/>
        <end position="183"/>
    </location>
</feature>
<evidence type="ECO:0000313" key="2">
    <source>
        <dbReference type="EMBL" id="RMX59521.1"/>
    </source>
</evidence>
<name>A0A3M6V0R4_POCDA</name>
<keyword evidence="3" id="KW-1185">Reference proteome</keyword>
<gene>
    <name evidence="2" type="ORF">pdam_00003672</name>
</gene>
<sequence length="299" mass="33609">MVGRSKTLQITATTINVIIFIFLLVINFYASRPNEGPFKHLFGNYSTGDVSDKFYIEITPAGWAFSIWGLIYTWQASWIIYSLTLLCRSDNFEVISPVLLFIFTLTSVVNVTWSVLWSRLMIQSCSILLFAISFLLYGALTKSFMTVNVTTKTVSKRDFILTQVLVNNGLGMYATWTTIASLLNMTMAISYFHGVAQDIGCTIALSILAVELIVWFALENTILDKYTRYTLTVYPVVIWALSASISKNWDAAKRNSVISVVLLAVACTLLVVRIVIVVWRATKTTNRRLENGSIILRNS</sequence>
<comment type="caution">
    <text evidence="2">The sequence shown here is derived from an EMBL/GenBank/DDBJ whole genome shotgun (WGS) entry which is preliminary data.</text>
</comment>
<dbReference type="Proteomes" id="UP000275408">
    <property type="component" value="Unassembled WGS sequence"/>
</dbReference>
<feature type="transmembrane region" description="Helical" evidence="1">
    <location>
        <begin position="257"/>
        <end position="279"/>
    </location>
</feature>
<feature type="transmembrane region" description="Helical" evidence="1">
    <location>
        <begin position="229"/>
        <end position="245"/>
    </location>
</feature>
<feature type="transmembrane region" description="Helical" evidence="1">
    <location>
        <begin position="12"/>
        <end position="30"/>
    </location>
</feature>
<organism evidence="2 3">
    <name type="scientific">Pocillopora damicornis</name>
    <name type="common">Cauliflower coral</name>
    <name type="synonym">Millepora damicornis</name>
    <dbReference type="NCBI Taxonomy" id="46731"/>
    <lineage>
        <taxon>Eukaryota</taxon>
        <taxon>Metazoa</taxon>
        <taxon>Cnidaria</taxon>
        <taxon>Anthozoa</taxon>
        <taxon>Hexacorallia</taxon>
        <taxon>Scleractinia</taxon>
        <taxon>Astrocoeniina</taxon>
        <taxon>Pocilloporidae</taxon>
        <taxon>Pocillopora</taxon>
    </lineage>
</organism>
<feature type="transmembrane region" description="Helical" evidence="1">
    <location>
        <begin position="94"/>
        <end position="115"/>
    </location>
</feature>
<dbReference type="AlphaFoldDB" id="A0A3M6V0R4"/>
<reference evidence="2 3" key="1">
    <citation type="journal article" date="2018" name="Sci. Rep.">
        <title>Comparative analysis of the Pocillopora damicornis genome highlights role of immune system in coral evolution.</title>
        <authorList>
            <person name="Cunning R."/>
            <person name="Bay R.A."/>
            <person name="Gillette P."/>
            <person name="Baker A.C."/>
            <person name="Traylor-Knowles N."/>
        </authorList>
    </citation>
    <scope>NUCLEOTIDE SEQUENCE [LARGE SCALE GENOMIC DNA]</scope>
    <source>
        <strain evidence="2">RSMAS</strain>
        <tissue evidence="2">Whole animal</tissue>
    </source>
</reference>